<name>A0ABQ9NS31_9PEZI</name>
<proteinExistence type="predicted"/>
<protein>
    <recommendedName>
        <fullName evidence="3">Fungal N-terminal domain-containing protein</fullName>
    </recommendedName>
</protein>
<dbReference type="Gene3D" id="1.25.40.20">
    <property type="entry name" value="Ankyrin repeat-containing domain"/>
    <property type="match status" value="1"/>
</dbReference>
<dbReference type="EMBL" id="JAPDRL010000049">
    <property type="protein sequence ID" value="KAJ9662518.1"/>
    <property type="molecule type" value="Genomic_DNA"/>
</dbReference>
<evidence type="ECO:0000313" key="1">
    <source>
        <dbReference type="EMBL" id="KAJ9662518.1"/>
    </source>
</evidence>
<keyword evidence="2" id="KW-1185">Reference proteome</keyword>
<organism evidence="1 2">
    <name type="scientific">Coniosporium apollinis</name>
    <dbReference type="NCBI Taxonomy" id="61459"/>
    <lineage>
        <taxon>Eukaryota</taxon>
        <taxon>Fungi</taxon>
        <taxon>Dikarya</taxon>
        <taxon>Ascomycota</taxon>
        <taxon>Pezizomycotina</taxon>
        <taxon>Dothideomycetes</taxon>
        <taxon>Dothideomycetes incertae sedis</taxon>
        <taxon>Coniosporium</taxon>
    </lineage>
</organism>
<dbReference type="Proteomes" id="UP001172684">
    <property type="component" value="Unassembled WGS sequence"/>
</dbReference>
<reference evidence="1" key="1">
    <citation type="submission" date="2022-10" db="EMBL/GenBank/DDBJ databases">
        <title>Culturing micro-colonial fungi from biological soil crusts in the Mojave desert and describing Neophaeococcomyces mojavensis, and introducing the new genera and species Taxawa tesnikishii.</title>
        <authorList>
            <person name="Kurbessoian T."/>
            <person name="Stajich J.E."/>
        </authorList>
    </citation>
    <scope>NUCLEOTIDE SEQUENCE</scope>
    <source>
        <strain evidence="1">TK_1</strain>
    </source>
</reference>
<accession>A0ABQ9NS31</accession>
<evidence type="ECO:0008006" key="3">
    <source>
        <dbReference type="Google" id="ProtNLM"/>
    </source>
</evidence>
<evidence type="ECO:0000313" key="2">
    <source>
        <dbReference type="Proteomes" id="UP001172684"/>
    </source>
</evidence>
<comment type="caution">
    <text evidence="1">The sequence shown here is derived from an EMBL/GenBank/DDBJ whole genome shotgun (WGS) entry which is preliminary data.</text>
</comment>
<dbReference type="SUPFAM" id="SSF48403">
    <property type="entry name" value="Ankyrin repeat"/>
    <property type="match status" value="1"/>
</dbReference>
<gene>
    <name evidence="1" type="ORF">H2201_006006</name>
</gene>
<dbReference type="InterPro" id="IPR036770">
    <property type="entry name" value="Ankyrin_rpt-contain_sf"/>
</dbReference>
<sequence length="879" mass="98264">MADPFSIAGSAVGIASLGLTVTQGLVGYYTSYAAYDEEITETVGTIRRLGNIFALLKDVLLRPSPENARFIAQIQSCVASCEDGVKGLQAHLDKCRPAPSAAGNSSEMRKFLDRSLLPFRRKVLNELRDSVEKLRDHLMLAITVLKLALSDKHSSDLTTLVGASISTAIDLGELKRRITTIETQVGNIQTALTPVGNAVLAMAPVVRDTLPKVQEEVSALYGKASLHASALADINCTMQSLRTDFGPHLPAIETKIDQLPNQLEARFIVTLETQLQQFVNVLSARTVLDYLVDRHVPLWVRKFEILGSWSESYRFSLIASLVDLGIDWAIPGAEPVYDPANDPVYDPVDLIKSLETFEELAERTQNGKLSTAILSRSQEEIDRLLHPSSGPLDERNVFGHTPLHLTADQPETLALLLTSGFVTVVDDVDIFGFPAAVHSGFRGNLAALRLLLDADCALYSSSDIDILHLAIEYSWHDGILQTLIDELADRRKRLQELASDNLTPAVLEGLNLPNRNTLDEQAHSVCQALECSGVHVPAAVRVPDYRTTVYHEKKELMIDQADKLYGAGFCDVDGLDVHGWTPLARTRLRDVYSRNEYKLALWLLEKGANLTAELPDLPGRNDQEKLGIWPWTTPAHIWGSHLGDALVENQDYHNKTVTDSILTGTINLPPVSHDEQRLLATILEPRIFDKCRCACSSSGCSPAAVFMKRYKEQLRYRRLWVWHGCCPESTKEYFLRSLDALHRSLIERLATGDTAEQKVSIDISLELIRLETFEKLQLTHTCCKGDHFPCDEHFEYRIYSPTPDEAEVDEIQEEERKLIARLDVLVAEFDLEFNKRQESLLDFLDGYWTRRMEEVLAAADPVDEEAIRRAESIGVKIER</sequence>